<feature type="compositionally biased region" description="Basic and acidic residues" evidence="4">
    <location>
        <begin position="714"/>
        <end position="723"/>
    </location>
</feature>
<comment type="caution">
    <text evidence="5">The sequence shown here is derived from an EMBL/GenBank/DDBJ whole genome shotgun (WGS) entry which is preliminary data.</text>
</comment>
<comment type="similarity">
    <text evidence="1">Belongs to the synembryn family.</text>
</comment>
<feature type="region of interest" description="Disordered" evidence="4">
    <location>
        <begin position="693"/>
        <end position="729"/>
    </location>
</feature>
<feature type="compositionally biased region" description="Polar residues" evidence="4">
    <location>
        <begin position="389"/>
        <end position="406"/>
    </location>
</feature>
<feature type="compositionally biased region" description="Basic and acidic residues" evidence="4">
    <location>
        <begin position="375"/>
        <end position="388"/>
    </location>
</feature>
<dbReference type="EMBL" id="NBSH01000006">
    <property type="protein sequence ID" value="ORX37095.1"/>
    <property type="molecule type" value="Genomic_DNA"/>
</dbReference>
<dbReference type="STRING" id="4999.A0A1Y1UJ13"/>
<dbReference type="PANTHER" id="PTHR12425:SF5">
    <property type="entry name" value="SYNEMBRYN"/>
    <property type="match status" value="1"/>
</dbReference>
<proteinExistence type="inferred from homology"/>
<dbReference type="GO" id="GO:0001965">
    <property type="term" value="F:G-protein alpha-subunit binding"/>
    <property type="evidence" value="ECO:0007669"/>
    <property type="project" value="TreeGrafter"/>
</dbReference>
<dbReference type="Pfam" id="PF10165">
    <property type="entry name" value="Ric8"/>
    <property type="match status" value="1"/>
</dbReference>
<dbReference type="OrthoDB" id="5585685at2759"/>
<dbReference type="InterPro" id="IPR019318">
    <property type="entry name" value="Gua_nucleotide_exch_fac_Ric8"/>
</dbReference>
<dbReference type="GO" id="GO:0005737">
    <property type="term" value="C:cytoplasm"/>
    <property type="evidence" value="ECO:0007669"/>
    <property type="project" value="TreeGrafter"/>
</dbReference>
<evidence type="ECO:0000313" key="6">
    <source>
        <dbReference type="Proteomes" id="UP000193218"/>
    </source>
</evidence>
<gene>
    <name evidence="5" type="ORF">BD324DRAFT_624779</name>
</gene>
<feature type="region of interest" description="Disordered" evidence="4">
    <location>
        <begin position="113"/>
        <end position="145"/>
    </location>
</feature>
<dbReference type="PANTHER" id="PTHR12425">
    <property type="entry name" value="SYNEMBRYN"/>
    <property type="match status" value="1"/>
</dbReference>
<dbReference type="InParanoid" id="A0A1Y1UJ13"/>
<protein>
    <submittedName>
        <fullName evidence="5">Guanine nucleotide exchange factor</fullName>
    </submittedName>
</protein>
<keyword evidence="2" id="KW-0344">Guanine-nucleotide releasing factor</keyword>
<dbReference type="GO" id="GO:0007186">
    <property type="term" value="P:G protein-coupled receptor signaling pathway"/>
    <property type="evidence" value="ECO:0007669"/>
    <property type="project" value="TreeGrafter"/>
</dbReference>
<evidence type="ECO:0000256" key="1">
    <source>
        <dbReference type="ARBA" id="ARBA00009049"/>
    </source>
</evidence>
<evidence type="ECO:0000256" key="2">
    <source>
        <dbReference type="ARBA" id="ARBA00022658"/>
    </source>
</evidence>
<organism evidence="5 6">
    <name type="scientific">Kockovaella imperatae</name>
    <dbReference type="NCBI Taxonomy" id="4999"/>
    <lineage>
        <taxon>Eukaryota</taxon>
        <taxon>Fungi</taxon>
        <taxon>Dikarya</taxon>
        <taxon>Basidiomycota</taxon>
        <taxon>Agaricomycotina</taxon>
        <taxon>Tremellomycetes</taxon>
        <taxon>Tremellales</taxon>
        <taxon>Cuniculitremaceae</taxon>
        <taxon>Kockovaella</taxon>
    </lineage>
</organism>
<name>A0A1Y1UJ13_9TREE</name>
<sequence length="729" mass="79248">MQMVTVDGYLAIGDRASQLSKVKEELESVVSALPTQIHPDDRTKFLDALLGDLADRHDAPWTLWPENIHLLTLTAIKSLGRNPIGSEPLLFIPHIRTILYHSSLPLSLELLSSSPSDDPAPVSPGPNPSGSSGSSTHARRPSPDSPHALEALRILANLLVLHPEARESFTELGGGRAIAQALAGLDGEGQVIPGCEDEEDPEELYEIGTERLFLLGRLGFLATIDRSAAVKMMVDEEDLNKSLAYHLSILAPVQANFMALTELLKLVNNVIRFYPHATPSMDAEPWSEAFDILLAPCLGLLYSLPFISLAPPLSSTLHVLLGVPFLPRLLSVWESVPKSRSIDSNSSSPTSTTSTVKNLLNKMSIASPQRRATSSRRDKSPSPPRDRAAQSQATTGRPTTPVQQRLSPPRRFGSLSRSPKTPPRVKLRASPLRIPDRPVPLSPTRHDPTALPRRVLAVLKDFFDTYLPLAKNPDEALPQGLVLEEALPPVFLLLARAVMASDEMRLSLKEELLPRDLDRSAQAGPLEKRPGLLGAILRCMQSSSHHQTRDTAGELMWAICQGDASTLSAEIGYGNAAGLLFRKGISGLPPGKIETIDDERAGENPAASAPASLGTRPSILPLNPITSLEDAPSPGASTSSFADLSPEDQDREASKLFDLFDRLDRNPVLKAQGPNGQAVGIKEALKEKMVSAEVESEAQERAMREAEEQEDEESVRKEMEAYRQRRAAK</sequence>
<evidence type="ECO:0000313" key="5">
    <source>
        <dbReference type="EMBL" id="ORX37095.1"/>
    </source>
</evidence>
<keyword evidence="3" id="KW-0143">Chaperone</keyword>
<evidence type="ECO:0000256" key="4">
    <source>
        <dbReference type="SAM" id="MobiDB-lite"/>
    </source>
</evidence>
<feature type="region of interest" description="Disordered" evidence="4">
    <location>
        <begin position="592"/>
        <end position="650"/>
    </location>
</feature>
<reference evidence="5 6" key="1">
    <citation type="submission" date="2017-03" db="EMBL/GenBank/DDBJ databases">
        <title>Widespread Adenine N6-methylation of Active Genes in Fungi.</title>
        <authorList>
            <consortium name="DOE Joint Genome Institute"/>
            <person name="Mondo S.J."/>
            <person name="Dannebaum R.O."/>
            <person name="Kuo R.C."/>
            <person name="Louie K.B."/>
            <person name="Bewick A.J."/>
            <person name="Labutti K."/>
            <person name="Haridas S."/>
            <person name="Kuo A."/>
            <person name="Salamov A."/>
            <person name="Ahrendt S.R."/>
            <person name="Lau R."/>
            <person name="Bowen B.P."/>
            <person name="Lipzen A."/>
            <person name="Sullivan W."/>
            <person name="Andreopoulos W.B."/>
            <person name="Clum A."/>
            <person name="Lindquist E."/>
            <person name="Daum C."/>
            <person name="Northen T.R."/>
            <person name="Ramamoorthy G."/>
            <person name="Schmitz R.J."/>
            <person name="Gryganskyi A."/>
            <person name="Culley D."/>
            <person name="Magnuson J."/>
            <person name="James T.Y."/>
            <person name="O'Malley M.A."/>
            <person name="Stajich J.E."/>
            <person name="Spatafora J.W."/>
            <person name="Visel A."/>
            <person name="Grigoriev I.V."/>
        </authorList>
    </citation>
    <scope>NUCLEOTIDE SEQUENCE [LARGE SCALE GENOMIC DNA]</scope>
    <source>
        <strain evidence="5 6">NRRL Y-17943</strain>
    </source>
</reference>
<feature type="region of interest" description="Disordered" evidence="4">
    <location>
        <begin position="339"/>
        <end position="447"/>
    </location>
</feature>
<accession>A0A1Y1UJ13</accession>
<feature type="compositionally biased region" description="Low complexity" evidence="4">
    <location>
        <begin position="342"/>
        <end position="355"/>
    </location>
</feature>
<dbReference type="AlphaFoldDB" id="A0A1Y1UJ13"/>
<dbReference type="GO" id="GO:0005085">
    <property type="term" value="F:guanyl-nucleotide exchange factor activity"/>
    <property type="evidence" value="ECO:0007669"/>
    <property type="project" value="UniProtKB-KW"/>
</dbReference>
<evidence type="ECO:0000256" key="3">
    <source>
        <dbReference type="ARBA" id="ARBA00023186"/>
    </source>
</evidence>
<dbReference type="RefSeq" id="XP_021871133.1">
    <property type="nucleotide sequence ID" value="XM_022015732.1"/>
</dbReference>
<dbReference type="Proteomes" id="UP000193218">
    <property type="component" value="Unassembled WGS sequence"/>
</dbReference>
<dbReference type="GeneID" id="33557541"/>
<keyword evidence="6" id="KW-1185">Reference proteome</keyword>